<evidence type="ECO:0000256" key="2">
    <source>
        <dbReference type="ARBA" id="ARBA00008982"/>
    </source>
</evidence>
<dbReference type="SUPFAM" id="SSF53748">
    <property type="entry name" value="Phosphoglycerate kinase"/>
    <property type="match status" value="1"/>
</dbReference>
<comment type="similarity">
    <text evidence="2 8 9">Belongs to the phosphoglycerate kinase family.</text>
</comment>
<evidence type="ECO:0000313" key="10">
    <source>
        <dbReference type="EMBL" id="WDE98038.1"/>
    </source>
</evidence>
<dbReference type="EMBL" id="CP117812">
    <property type="protein sequence ID" value="WDE98038.1"/>
    <property type="molecule type" value="Genomic_DNA"/>
</dbReference>
<gene>
    <name evidence="8" type="primary">pgk</name>
    <name evidence="10" type="ORF">PQO03_19645</name>
</gene>
<feature type="binding site" evidence="8">
    <location>
        <position position="117"/>
    </location>
    <ligand>
        <name>substrate</name>
    </ligand>
</feature>
<feature type="binding site" evidence="8">
    <location>
        <begin position="58"/>
        <end position="61"/>
    </location>
    <ligand>
        <name>substrate</name>
    </ligand>
</feature>
<feature type="binding site" evidence="8">
    <location>
        <position position="204"/>
    </location>
    <ligand>
        <name>ATP</name>
        <dbReference type="ChEBI" id="CHEBI:30616"/>
    </ligand>
</feature>
<keyword evidence="11" id="KW-1185">Reference proteome</keyword>
<feature type="binding site" evidence="8">
    <location>
        <position position="154"/>
    </location>
    <ligand>
        <name>substrate</name>
    </ligand>
</feature>
<keyword evidence="8" id="KW-0963">Cytoplasm</keyword>
<evidence type="ECO:0000256" key="8">
    <source>
        <dbReference type="HAMAP-Rule" id="MF_00145"/>
    </source>
</evidence>
<evidence type="ECO:0000256" key="6">
    <source>
        <dbReference type="ARBA" id="ARBA00022777"/>
    </source>
</evidence>
<keyword evidence="8" id="KW-0324">Glycolysis</keyword>
<dbReference type="HAMAP" id="MF_00145">
    <property type="entry name" value="Phosphoglyc_kinase"/>
    <property type="match status" value="1"/>
</dbReference>
<feature type="binding site" evidence="8">
    <location>
        <position position="35"/>
    </location>
    <ligand>
        <name>substrate</name>
    </ligand>
</feature>
<dbReference type="InterPro" id="IPR001576">
    <property type="entry name" value="Phosphoglycerate_kinase"/>
</dbReference>
<dbReference type="PANTHER" id="PTHR11406">
    <property type="entry name" value="PHOSPHOGLYCERATE KINASE"/>
    <property type="match status" value="1"/>
</dbReference>
<evidence type="ECO:0000313" key="11">
    <source>
        <dbReference type="Proteomes" id="UP001214250"/>
    </source>
</evidence>
<evidence type="ECO:0000256" key="9">
    <source>
        <dbReference type="RuleBase" id="RU000532"/>
    </source>
</evidence>
<dbReference type="InterPro" id="IPR015911">
    <property type="entry name" value="Phosphoglycerate_kinase_CS"/>
</dbReference>
<accession>A0ABY7W185</accession>
<comment type="pathway">
    <text evidence="8">Carbohydrate degradation; glycolysis; pyruvate from D-glyceraldehyde 3-phosphate: step 2/5.</text>
</comment>
<organism evidence="10 11">
    <name type="scientific">Lentisphaera profundi</name>
    <dbReference type="NCBI Taxonomy" id="1658616"/>
    <lineage>
        <taxon>Bacteria</taxon>
        <taxon>Pseudomonadati</taxon>
        <taxon>Lentisphaerota</taxon>
        <taxon>Lentisphaeria</taxon>
        <taxon>Lentisphaerales</taxon>
        <taxon>Lentisphaeraceae</taxon>
        <taxon>Lentisphaera</taxon>
    </lineage>
</organism>
<dbReference type="PANTHER" id="PTHR11406:SF23">
    <property type="entry name" value="PHOSPHOGLYCERATE KINASE 1, CHLOROPLASTIC-RELATED"/>
    <property type="match status" value="1"/>
</dbReference>
<dbReference type="InterPro" id="IPR036043">
    <property type="entry name" value="Phosphoglycerate_kinase_sf"/>
</dbReference>
<feature type="binding site" evidence="8">
    <location>
        <begin position="351"/>
        <end position="354"/>
    </location>
    <ligand>
        <name>ATP</name>
        <dbReference type="ChEBI" id="CHEBI:30616"/>
    </ligand>
</feature>
<dbReference type="RefSeq" id="WP_274152778.1">
    <property type="nucleotide sequence ID" value="NZ_CP117812.1"/>
</dbReference>
<dbReference type="GO" id="GO:0016301">
    <property type="term" value="F:kinase activity"/>
    <property type="evidence" value="ECO:0007669"/>
    <property type="project" value="UniProtKB-KW"/>
</dbReference>
<dbReference type="Pfam" id="PF00162">
    <property type="entry name" value="PGK"/>
    <property type="match status" value="1"/>
</dbReference>
<dbReference type="InterPro" id="IPR015824">
    <property type="entry name" value="Phosphoglycerate_kinase_N"/>
</dbReference>
<name>A0ABY7W185_9BACT</name>
<protein>
    <recommendedName>
        <fullName evidence="3 8">Phosphoglycerate kinase</fullName>
        <ecNumber evidence="3 8">2.7.2.3</ecNumber>
    </recommendedName>
</protein>
<feature type="binding site" evidence="8">
    <location>
        <position position="294"/>
    </location>
    <ligand>
        <name>ATP</name>
        <dbReference type="ChEBI" id="CHEBI:30616"/>
    </ligand>
</feature>
<evidence type="ECO:0000256" key="4">
    <source>
        <dbReference type="ARBA" id="ARBA00022679"/>
    </source>
</evidence>
<comment type="subcellular location">
    <subcellularLocation>
        <location evidence="8">Cytoplasm</location>
    </subcellularLocation>
</comment>
<dbReference type="PROSITE" id="PS00111">
    <property type="entry name" value="PGLYCERATE_KINASE"/>
    <property type="match status" value="1"/>
</dbReference>
<dbReference type="EC" id="2.7.2.3" evidence="3 8"/>
<keyword evidence="7 8" id="KW-0067">ATP-binding</keyword>
<evidence type="ECO:0000256" key="1">
    <source>
        <dbReference type="ARBA" id="ARBA00000642"/>
    </source>
</evidence>
<dbReference type="Proteomes" id="UP001214250">
    <property type="component" value="Chromosome 2"/>
</dbReference>
<sequence>MKKTVDDVNFEGKRTFIRCDFNVPVVDGAISNDLRIVSALPTIKKVLADGGRAVLASHMGRPGGKRDEKFSLKLVAARLTELLGQDVVLLNDCFGADVEAAVNALENGQVVLLENVRFHAAETSKDSAEIEAMSAEFAKFTDIFVGDAFGSAHRAHASVVGLAKHVEAISGYLMAKELEYFGKVLESPEKPVVAILGGAKVSDKIMLIENMLDKVDKIIVGGGMAYTFQYAQGRDVGNSLLEKDKAPLALELIEKAKAKGVELILPLDTVIADDFSASANTEVVSGDIKAGWEGIDVGPAAIKQFSDAVADAKVVVWNGPLGVFEIEPFSHGTRGMGEVLAKSSATTIIGGGDTASAVVKFGIADKMSHISTGGGASLELLEGKVLPGVACLNEK</sequence>
<dbReference type="PIRSF" id="PIRSF000724">
    <property type="entry name" value="Pgk"/>
    <property type="match status" value="1"/>
</dbReference>
<proteinExistence type="inferred from homology"/>
<evidence type="ECO:0000256" key="7">
    <source>
        <dbReference type="ARBA" id="ARBA00022840"/>
    </source>
</evidence>
<evidence type="ECO:0000256" key="5">
    <source>
        <dbReference type="ARBA" id="ARBA00022741"/>
    </source>
</evidence>
<dbReference type="Gene3D" id="3.40.50.1260">
    <property type="entry name" value="Phosphoglycerate kinase, N-terminal domain"/>
    <property type="match status" value="2"/>
</dbReference>
<comment type="catalytic activity">
    <reaction evidence="1 8 9">
        <text>(2R)-3-phosphoglycerate + ATP = (2R)-3-phospho-glyceroyl phosphate + ADP</text>
        <dbReference type="Rhea" id="RHEA:14801"/>
        <dbReference type="ChEBI" id="CHEBI:30616"/>
        <dbReference type="ChEBI" id="CHEBI:57604"/>
        <dbReference type="ChEBI" id="CHEBI:58272"/>
        <dbReference type="ChEBI" id="CHEBI:456216"/>
        <dbReference type="EC" id="2.7.2.3"/>
    </reaction>
</comment>
<comment type="subunit">
    <text evidence="8">Monomer.</text>
</comment>
<keyword evidence="5 8" id="KW-0547">Nucleotide-binding</keyword>
<dbReference type="PRINTS" id="PR00477">
    <property type="entry name" value="PHGLYCKINASE"/>
</dbReference>
<feature type="binding site" evidence="8">
    <location>
        <begin position="20"/>
        <end position="22"/>
    </location>
    <ligand>
        <name>substrate</name>
    </ligand>
</feature>
<reference evidence="10 11" key="1">
    <citation type="submission" date="2023-02" db="EMBL/GenBank/DDBJ databases">
        <title>Genome sequence of Lentisphaera profundi SAORIC-696.</title>
        <authorList>
            <person name="Kim e."/>
            <person name="Cho J.-C."/>
            <person name="Choi A."/>
            <person name="Kang I."/>
        </authorList>
    </citation>
    <scope>NUCLEOTIDE SEQUENCE [LARGE SCALE GENOMIC DNA]</scope>
    <source>
        <strain evidence="10 11">SAORIC-696</strain>
    </source>
</reference>
<keyword evidence="4 8" id="KW-0808">Transferase</keyword>
<dbReference type="CDD" id="cd00318">
    <property type="entry name" value="Phosphoglycerate_kinase"/>
    <property type="match status" value="1"/>
</dbReference>
<feature type="binding site" evidence="8">
    <location>
        <position position="325"/>
    </location>
    <ligand>
        <name>ATP</name>
        <dbReference type="ChEBI" id="CHEBI:30616"/>
    </ligand>
</feature>
<keyword evidence="6 8" id="KW-0418">Kinase</keyword>
<evidence type="ECO:0000256" key="3">
    <source>
        <dbReference type="ARBA" id="ARBA00013061"/>
    </source>
</evidence>